<keyword evidence="5" id="KW-0560">Oxidoreductase</keyword>
<evidence type="ECO:0000256" key="5">
    <source>
        <dbReference type="ARBA" id="ARBA00023002"/>
    </source>
</evidence>
<evidence type="ECO:0000256" key="7">
    <source>
        <dbReference type="ARBA" id="ARBA00025795"/>
    </source>
</evidence>
<keyword evidence="11" id="KW-1185">Reference proteome</keyword>
<dbReference type="AlphaFoldDB" id="A0A6G1ICR1"/>
<accession>A0A6G1ICR1</accession>
<dbReference type="Gene3D" id="1.10.489.10">
    <property type="entry name" value="Chloroperoxidase-like"/>
    <property type="match status" value="1"/>
</dbReference>
<feature type="chain" id="PRO_5026070618" evidence="8">
    <location>
        <begin position="18"/>
        <end position="265"/>
    </location>
</feature>
<feature type="signal peptide" evidence="8">
    <location>
        <begin position="1"/>
        <end position="17"/>
    </location>
</feature>
<name>A0A6G1ICR1_9PLEO</name>
<feature type="domain" description="Heme haloperoxidase family profile" evidence="9">
    <location>
        <begin position="28"/>
        <end position="235"/>
    </location>
</feature>
<comment type="similarity">
    <text evidence="7">Belongs to the chloroperoxidase family.</text>
</comment>
<keyword evidence="8" id="KW-0732">Signal</keyword>
<comment type="cofactor">
    <cofactor evidence="1">
        <name>heme b</name>
        <dbReference type="ChEBI" id="CHEBI:60344"/>
    </cofactor>
</comment>
<keyword evidence="2 10" id="KW-0575">Peroxidase</keyword>
<evidence type="ECO:0000313" key="11">
    <source>
        <dbReference type="Proteomes" id="UP000799291"/>
    </source>
</evidence>
<sequence length="265" mass="29406">MRLILTSVILTFAVVSAKPQYEQREDASTSEWKPPGPDDFRGPCPMLNTLANHGFLPRDGRNITEHNAVYALSNALNFNATFAAQMWAAGVVVNPEPNATFFTLEQLSRHNVLEHDASLSRSDAFFGSNIAFNETIFNETRKFWTAPTVDMDMLANAKLARQVESRAFNPTYTFTQKAEGFSRGEVSSFVVMFGDMEAGTANRSLVEFFFENEKLPAELGWVKPAVTLENADIRKIDDMLVKALTLLTDSGTAPAASRRDPHFGV</sequence>
<reference evidence="10" key="1">
    <citation type="journal article" date="2020" name="Stud. Mycol.">
        <title>101 Dothideomycetes genomes: a test case for predicting lifestyles and emergence of pathogens.</title>
        <authorList>
            <person name="Haridas S."/>
            <person name="Albert R."/>
            <person name="Binder M."/>
            <person name="Bloem J."/>
            <person name="Labutti K."/>
            <person name="Salamov A."/>
            <person name="Andreopoulos B."/>
            <person name="Baker S."/>
            <person name="Barry K."/>
            <person name="Bills G."/>
            <person name="Bluhm B."/>
            <person name="Cannon C."/>
            <person name="Castanera R."/>
            <person name="Culley D."/>
            <person name="Daum C."/>
            <person name="Ezra D."/>
            <person name="Gonzalez J."/>
            <person name="Henrissat B."/>
            <person name="Kuo A."/>
            <person name="Liang C."/>
            <person name="Lipzen A."/>
            <person name="Lutzoni F."/>
            <person name="Magnuson J."/>
            <person name="Mondo S."/>
            <person name="Nolan M."/>
            <person name="Ohm R."/>
            <person name="Pangilinan J."/>
            <person name="Park H.-J."/>
            <person name="Ramirez L."/>
            <person name="Alfaro M."/>
            <person name="Sun H."/>
            <person name="Tritt A."/>
            <person name="Yoshinaga Y."/>
            <person name="Zwiers L.-H."/>
            <person name="Turgeon B."/>
            <person name="Goodwin S."/>
            <person name="Spatafora J."/>
            <person name="Crous P."/>
            <person name="Grigoriev I."/>
        </authorList>
    </citation>
    <scope>NUCLEOTIDE SEQUENCE</scope>
    <source>
        <strain evidence="10">CBS 122367</strain>
    </source>
</reference>
<dbReference type="OrthoDB" id="407298at2759"/>
<evidence type="ECO:0000256" key="2">
    <source>
        <dbReference type="ARBA" id="ARBA00022559"/>
    </source>
</evidence>
<dbReference type="InterPro" id="IPR000028">
    <property type="entry name" value="Chloroperoxidase"/>
</dbReference>
<dbReference type="PANTHER" id="PTHR33577:SF7">
    <property type="entry name" value="HEME HALOPEROXIDASE FAMILY PROFILE DOMAIN-CONTAINING PROTEIN"/>
    <property type="match status" value="1"/>
</dbReference>
<keyword evidence="6" id="KW-0408">Iron</keyword>
<evidence type="ECO:0000256" key="6">
    <source>
        <dbReference type="ARBA" id="ARBA00023004"/>
    </source>
</evidence>
<dbReference type="Proteomes" id="UP000799291">
    <property type="component" value="Unassembled WGS sequence"/>
</dbReference>
<proteinExistence type="inferred from homology"/>
<keyword evidence="4" id="KW-0479">Metal-binding</keyword>
<gene>
    <name evidence="10" type="ORF">K458DRAFT_323870</name>
</gene>
<evidence type="ECO:0000256" key="1">
    <source>
        <dbReference type="ARBA" id="ARBA00001970"/>
    </source>
</evidence>
<keyword evidence="3" id="KW-0349">Heme</keyword>
<evidence type="ECO:0000256" key="4">
    <source>
        <dbReference type="ARBA" id="ARBA00022723"/>
    </source>
</evidence>
<evidence type="ECO:0000256" key="8">
    <source>
        <dbReference type="SAM" id="SignalP"/>
    </source>
</evidence>
<evidence type="ECO:0000259" key="9">
    <source>
        <dbReference type="PROSITE" id="PS51405"/>
    </source>
</evidence>
<dbReference type="PANTHER" id="PTHR33577">
    <property type="entry name" value="STERIGMATOCYSTIN BIOSYNTHESIS PEROXIDASE STCC-RELATED"/>
    <property type="match status" value="1"/>
</dbReference>
<protein>
    <submittedName>
        <fullName evidence="10">Cloroperoxidase</fullName>
    </submittedName>
</protein>
<evidence type="ECO:0000256" key="3">
    <source>
        <dbReference type="ARBA" id="ARBA00022617"/>
    </source>
</evidence>
<dbReference type="Pfam" id="PF01328">
    <property type="entry name" value="Peroxidase_2"/>
    <property type="match status" value="1"/>
</dbReference>
<dbReference type="PROSITE" id="PS51405">
    <property type="entry name" value="HEME_HALOPEROXIDASE"/>
    <property type="match status" value="1"/>
</dbReference>
<organism evidence="10 11">
    <name type="scientific">Lentithecium fluviatile CBS 122367</name>
    <dbReference type="NCBI Taxonomy" id="1168545"/>
    <lineage>
        <taxon>Eukaryota</taxon>
        <taxon>Fungi</taxon>
        <taxon>Dikarya</taxon>
        <taxon>Ascomycota</taxon>
        <taxon>Pezizomycotina</taxon>
        <taxon>Dothideomycetes</taxon>
        <taxon>Pleosporomycetidae</taxon>
        <taxon>Pleosporales</taxon>
        <taxon>Massarineae</taxon>
        <taxon>Lentitheciaceae</taxon>
        <taxon>Lentithecium</taxon>
    </lineage>
</organism>
<dbReference type="InterPro" id="IPR036851">
    <property type="entry name" value="Chloroperoxidase-like_sf"/>
</dbReference>
<dbReference type="SUPFAM" id="SSF47571">
    <property type="entry name" value="Cloroperoxidase"/>
    <property type="match status" value="1"/>
</dbReference>
<evidence type="ECO:0000313" key="10">
    <source>
        <dbReference type="EMBL" id="KAF2675699.1"/>
    </source>
</evidence>
<dbReference type="GO" id="GO:0046872">
    <property type="term" value="F:metal ion binding"/>
    <property type="evidence" value="ECO:0007669"/>
    <property type="project" value="UniProtKB-KW"/>
</dbReference>
<dbReference type="GO" id="GO:0004601">
    <property type="term" value="F:peroxidase activity"/>
    <property type="evidence" value="ECO:0007669"/>
    <property type="project" value="UniProtKB-KW"/>
</dbReference>
<dbReference type="EMBL" id="MU005651">
    <property type="protein sequence ID" value="KAF2675699.1"/>
    <property type="molecule type" value="Genomic_DNA"/>
</dbReference>